<dbReference type="AlphaFoldDB" id="A0A9W9AFP5"/>
<protein>
    <submittedName>
        <fullName evidence="2">Uncharacterized protein</fullName>
    </submittedName>
</protein>
<sequence length="130" mass="13975">MRINIVYLLLGFASATYAAPTAQAVSATSETIFTFPGESAEIDPDAEKLAIEAVQKLLKVFGVEQSQPGEGSHFGGNVQDARKYVPFYAKTILGLQCPCIGWCDIHDKVTGGVSQLTDRVIVSVKNGQRI</sequence>
<accession>A0A9W9AFP5</accession>
<keyword evidence="1" id="KW-0732">Signal</keyword>
<gene>
    <name evidence="2" type="ORF">J3R30DRAFT_3462378</name>
</gene>
<reference evidence="2" key="1">
    <citation type="submission" date="2022-08" db="EMBL/GenBank/DDBJ databases">
        <title>A Global Phylogenomic Analysis of the Shiitake Genus Lentinula.</title>
        <authorList>
            <consortium name="DOE Joint Genome Institute"/>
            <person name="Sierra-Patev S."/>
            <person name="Min B."/>
            <person name="Naranjo-Ortiz M."/>
            <person name="Looney B."/>
            <person name="Konkel Z."/>
            <person name="Slot J.C."/>
            <person name="Sakamoto Y."/>
            <person name="Steenwyk J.L."/>
            <person name="Rokas A."/>
            <person name="Carro J."/>
            <person name="Camarero S."/>
            <person name="Ferreira P."/>
            <person name="Molpeceres G."/>
            <person name="Ruiz-Duenas F.J."/>
            <person name="Serrano A."/>
            <person name="Henrissat B."/>
            <person name="Drula E."/>
            <person name="Hughes K.W."/>
            <person name="Mata J.L."/>
            <person name="Ishikawa N.K."/>
            <person name="Vargas-Isla R."/>
            <person name="Ushijima S."/>
            <person name="Smith C.A."/>
            <person name="Ahrendt S."/>
            <person name="Andreopoulos W."/>
            <person name="He G."/>
            <person name="Labutti K."/>
            <person name="Lipzen A."/>
            <person name="Ng V."/>
            <person name="Riley R."/>
            <person name="Sandor L."/>
            <person name="Barry K."/>
            <person name="Martinez A.T."/>
            <person name="Xiao Y."/>
            <person name="Gibbons J.G."/>
            <person name="Terashima K."/>
            <person name="Grigoriev I.V."/>
            <person name="Hibbett D.S."/>
        </authorList>
    </citation>
    <scope>NUCLEOTIDE SEQUENCE</scope>
    <source>
        <strain evidence="2">JLM2183</strain>
    </source>
</reference>
<dbReference type="EMBL" id="JAOTPV010000006">
    <property type="protein sequence ID" value="KAJ4480922.1"/>
    <property type="molecule type" value="Genomic_DNA"/>
</dbReference>
<keyword evidence="3" id="KW-1185">Reference proteome</keyword>
<name>A0A9W9AFP5_9AGAR</name>
<comment type="caution">
    <text evidence="2">The sequence shown here is derived from an EMBL/GenBank/DDBJ whole genome shotgun (WGS) entry which is preliminary data.</text>
</comment>
<evidence type="ECO:0000256" key="1">
    <source>
        <dbReference type="SAM" id="SignalP"/>
    </source>
</evidence>
<proteinExistence type="predicted"/>
<feature type="chain" id="PRO_5040840637" evidence="1">
    <location>
        <begin position="19"/>
        <end position="130"/>
    </location>
</feature>
<organism evidence="2 3">
    <name type="scientific">Lentinula aciculospora</name>
    <dbReference type="NCBI Taxonomy" id="153920"/>
    <lineage>
        <taxon>Eukaryota</taxon>
        <taxon>Fungi</taxon>
        <taxon>Dikarya</taxon>
        <taxon>Basidiomycota</taxon>
        <taxon>Agaricomycotina</taxon>
        <taxon>Agaricomycetes</taxon>
        <taxon>Agaricomycetidae</taxon>
        <taxon>Agaricales</taxon>
        <taxon>Marasmiineae</taxon>
        <taxon>Omphalotaceae</taxon>
        <taxon>Lentinula</taxon>
    </lineage>
</organism>
<evidence type="ECO:0000313" key="3">
    <source>
        <dbReference type="Proteomes" id="UP001150266"/>
    </source>
</evidence>
<feature type="signal peptide" evidence="1">
    <location>
        <begin position="1"/>
        <end position="18"/>
    </location>
</feature>
<evidence type="ECO:0000313" key="2">
    <source>
        <dbReference type="EMBL" id="KAJ4480922.1"/>
    </source>
</evidence>
<dbReference type="Proteomes" id="UP001150266">
    <property type="component" value="Unassembled WGS sequence"/>
</dbReference>